<evidence type="ECO:0000313" key="3">
    <source>
        <dbReference type="EMBL" id="CAL1132109.1"/>
    </source>
</evidence>
<protein>
    <submittedName>
        <fullName evidence="2">Uncharacterized protein</fullName>
    </submittedName>
</protein>
<reference evidence="2" key="1">
    <citation type="submission" date="2022-10" db="EMBL/GenBank/DDBJ databases">
        <authorList>
            <person name="Chen Y."/>
            <person name="Dougan E. K."/>
            <person name="Chan C."/>
            <person name="Rhodes N."/>
            <person name="Thang M."/>
        </authorList>
    </citation>
    <scope>NUCLEOTIDE SEQUENCE</scope>
</reference>
<feature type="chain" id="PRO_5043269750" evidence="1">
    <location>
        <begin position="22"/>
        <end position="421"/>
    </location>
</feature>
<evidence type="ECO:0000256" key="1">
    <source>
        <dbReference type="SAM" id="SignalP"/>
    </source>
</evidence>
<sequence length="421" mass="46073">MAWMILWMLLLSSGFFQDAVGCTNDTCHEDNALVQLPKSQSSTSVWVLGVSSQSCDDACEAVSGICDLDTMKSATQTDLEKAFTNLNTGYQVLTTQVFQASGVPQRSKNLGILYFHGFDWGGGQQAQLFLISDRSFMNCAVSGGGDAIPGRTLQRMCSCIVQNNDPGIVNGDPHIQTLHGARYTLLREGTFRAWSFKKGQADLELLAAYGGPRFTTQALLLKETSGKTMEMTVKDCAWHTLRGNDTSPIQFKAKGARKHKEFKDVFMQTITMKQEHRKIAKLVSNCRIGKHMDFKVNMFRKSELAHVGGQLGTAPGSIKTGNHLLRLDQDMSMKADSEFKVEETWQSLGGSEEASVDLESKMQGKPTELSVLQGPCSEEATTMCAKHFPNVHSEVFVNCVFDTCNGGDEADAATAAELMSA</sequence>
<dbReference type="EMBL" id="CAMXCT020000434">
    <property type="protein sequence ID" value="CAL1132109.1"/>
    <property type="molecule type" value="Genomic_DNA"/>
</dbReference>
<comment type="caution">
    <text evidence="2">The sequence shown here is derived from an EMBL/GenBank/DDBJ whole genome shotgun (WGS) entry which is preliminary data.</text>
</comment>
<organism evidence="2">
    <name type="scientific">Cladocopium goreaui</name>
    <dbReference type="NCBI Taxonomy" id="2562237"/>
    <lineage>
        <taxon>Eukaryota</taxon>
        <taxon>Sar</taxon>
        <taxon>Alveolata</taxon>
        <taxon>Dinophyceae</taxon>
        <taxon>Suessiales</taxon>
        <taxon>Symbiodiniaceae</taxon>
        <taxon>Cladocopium</taxon>
    </lineage>
</organism>
<keyword evidence="1" id="KW-0732">Signal</keyword>
<feature type="signal peptide" evidence="1">
    <location>
        <begin position="1"/>
        <end position="21"/>
    </location>
</feature>
<name>A0A9P1BSP3_9DINO</name>
<evidence type="ECO:0000313" key="4">
    <source>
        <dbReference type="Proteomes" id="UP001152797"/>
    </source>
</evidence>
<proteinExistence type="predicted"/>
<accession>A0A9P1BSP3</accession>
<evidence type="ECO:0000313" key="2">
    <source>
        <dbReference type="EMBL" id="CAI3978734.1"/>
    </source>
</evidence>
<dbReference type="EMBL" id="CAMXCT010000434">
    <property type="protein sequence ID" value="CAI3978734.1"/>
    <property type="molecule type" value="Genomic_DNA"/>
</dbReference>
<gene>
    <name evidence="2" type="ORF">C1SCF055_LOCUS6741</name>
</gene>
<dbReference type="Proteomes" id="UP001152797">
    <property type="component" value="Unassembled WGS sequence"/>
</dbReference>
<dbReference type="EMBL" id="CAMXCT030000434">
    <property type="protein sequence ID" value="CAL4766046.1"/>
    <property type="molecule type" value="Genomic_DNA"/>
</dbReference>
<keyword evidence="4" id="KW-1185">Reference proteome</keyword>
<dbReference type="AlphaFoldDB" id="A0A9P1BSP3"/>
<reference evidence="3" key="2">
    <citation type="submission" date="2024-04" db="EMBL/GenBank/DDBJ databases">
        <authorList>
            <person name="Chen Y."/>
            <person name="Shah S."/>
            <person name="Dougan E. K."/>
            <person name="Thang M."/>
            <person name="Chan C."/>
        </authorList>
    </citation>
    <scope>NUCLEOTIDE SEQUENCE [LARGE SCALE GENOMIC DNA]</scope>
</reference>